<dbReference type="SUPFAM" id="SSF50978">
    <property type="entry name" value="WD40 repeat-like"/>
    <property type="match status" value="2"/>
</dbReference>
<dbReference type="Gene3D" id="2.130.10.10">
    <property type="entry name" value="YVTN repeat-like/Quinoprotein amine dehydrogenase"/>
    <property type="match status" value="2"/>
</dbReference>
<organism evidence="6 7">
    <name type="scientific">Cichlidogyrus casuarinus</name>
    <dbReference type="NCBI Taxonomy" id="1844966"/>
    <lineage>
        <taxon>Eukaryota</taxon>
        <taxon>Metazoa</taxon>
        <taxon>Spiralia</taxon>
        <taxon>Lophotrochozoa</taxon>
        <taxon>Platyhelminthes</taxon>
        <taxon>Monogenea</taxon>
        <taxon>Monopisthocotylea</taxon>
        <taxon>Dactylogyridea</taxon>
        <taxon>Ancyrocephalidae</taxon>
        <taxon>Cichlidogyrus</taxon>
    </lineage>
</organism>
<comment type="similarity">
    <text evidence="1">Belongs to the WD repeat L(2)GL family.</text>
</comment>
<sequence length="739" mass="81234">MSSKSKKIFKVLDGLRALHLNPNHSSNSAKSSEIDEFLRAEDFNIFKMASHGFPYEPKCIAFDPIQKLLAIGTINGVVKIYGRPGVDVVLNHPTTASVFAIFFLINEGEIVTLCQDDVAHLWSIKQKPPEIIHSLQFKRERLTSGHLAMGSNWLYLGTEKGNVHFVQIKKFVTSGYVINWNKAIDLNQSTHPGAVVQLAENPQDSNKLLIGYNTGFLVLWDLKSRVGETRFRFHEPLYGVSWHFEGKNFLTSHANGLLVTWNCKQSKQLSVQCPHGYEFVPEDKGSYEAIRKVEWIGAKSGEAFVIFSGGGVISSTGPESTDGETSYANLPPPSVTVMRGKRLAVMQMDYPLTDFVSLCDFPYTFGHNRFASHPPTGVFLLLHYSHSCFTSLPDNMDPYAVAVLLKSDLVVIDLISPSFPSFENPYPMDVHSSPVTAINYLADCPNDLMLQLYSLDKHQARLAALAATAPPNGEIANEAVSDAFSSREWPINGGNPVSPKGSLSELIITGHGDGSVRFWDASAMNFHAVYKFRTQKLFEPYRLGSQSSTSADSSILSGINSNFSPAIFEMEEDPIGIRLMQFCPDSRRLLLASGAHLCLLKFSNKEVSSEISVGFPFYPLSSFSSSMHEICIAFLLLIVFIICQDMKVFVALRSGVRKWPAGLQPELVCRMGVASLSFELSSFPGAQDTGCILPPPHITACAYCSAGGLLAFGNDSGLAVIDSFNRTILLSVATSELYG</sequence>
<dbReference type="InterPro" id="IPR036322">
    <property type="entry name" value="WD40_repeat_dom_sf"/>
</dbReference>
<dbReference type="Proteomes" id="UP001626550">
    <property type="component" value="Unassembled WGS sequence"/>
</dbReference>
<dbReference type="EMBL" id="JBJKFK010000717">
    <property type="protein sequence ID" value="KAL3315574.1"/>
    <property type="molecule type" value="Genomic_DNA"/>
</dbReference>
<evidence type="ECO:0000256" key="1">
    <source>
        <dbReference type="ARBA" id="ARBA00008070"/>
    </source>
</evidence>
<keyword evidence="2" id="KW-0268">Exocytosis</keyword>
<keyword evidence="3" id="KW-0853">WD repeat</keyword>
<comment type="caution">
    <text evidence="6">The sequence shown here is derived from an EMBL/GenBank/DDBJ whole genome shotgun (WGS) entry which is preliminary data.</text>
</comment>
<accession>A0ABD2Q7M7</accession>
<dbReference type="AlphaFoldDB" id="A0ABD2Q7M7"/>
<gene>
    <name evidence="6" type="ORF">Ciccas_005792</name>
</gene>
<feature type="domain" description="Lethal giant larvae homologue 2" evidence="5">
    <location>
        <begin position="286"/>
        <end position="420"/>
    </location>
</feature>
<dbReference type="PRINTS" id="PR00962">
    <property type="entry name" value="LETHAL2GIANT"/>
</dbReference>
<reference evidence="6 7" key="1">
    <citation type="submission" date="2024-11" db="EMBL/GenBank/DDBJ databases">
        <title>Adaptive evolution of stress response genes in parasites aligns with host niche diversity.</title>
        <authorList>
            <person name="Hahn C."/>
            <person name="Resl P."/>
        </authorList>
    </citation>
    <scope>NUCLEOTIDE SEQUENCE [LARGE SCALE GENOMIC DNA]</scope>
    <source>
        <strain evidence="6">EGGRZ-B1_66</strain>
        <tissue evidence="6">Body</tissue>
    </source>
</reference>
<evidence type="ECO:0000313" key="6">
    <source>
        <dbReference type="EMBL" id="KAL3315574.1"/>
    </source>
</evidence>
<dbReference type="InterPro" id="IPR000664">
    <property type="entry name" value="Lethal2_giant"/>
</dbReference>
<dbReference type="GO" id="GO:0006887">
    <property type="term" value="P:exocytosis"/>
    <property type="evidence" value="ECO:0007669"/>
    <property type="project" value="UniProtKB-KW"/>
</dbReference>
<evidence type="ECO:0000256" key="4">
    <source>
        <dbReference type="ARBA" id="ARBA00022737"/>
    </source>
</evidence>
<protein>
    <recommendedName>
        <fullName evidence="5">Lethal giant larvae homologue 2 domain-containing protein</fullName>
    </recommendedName>
</protein>
<dbReference type="PANTHER" id="PTHR10241:SF25">
    <property type="entry name" value="TOMOSYN, ISOFORM C"/>
    <property type="match status" value="1"/>
</dbReference>
<evidence type="ECO:0000256" key="2">
    <source>
        <dbReference type="ARBA" id="ARBA00022483"/>
    </source>
</evidence>
<dbReference type="InterPro" id="IPR015943">
    <property type="entry name" value="WD40/YVTN_repeat-like_dom_sf"/>
</dbReference>
<dbReference type="Pfam" id="PF08366">
    <property type="entry name" value="LLGL"/>
    <property type="match status" value="1"/>
</dbReference>
<proteinExistence type="inferred from homology"/>
<evidence type="ECO:0000313" key="7">
    <source>
        <dbReference type="Proteomes" id="UP001626550"/>
    </source>
</evidence>
<name>A0ABD2Q7M7_9PLAT</name>
<dbReference type="InterPro" id="IPR001680">
    <property type="entry name" value="WD40_rpt"/>
</dbReference>
<evidence type="ECO:0000256" key="3">
    <source>
        <dbReference type="ARBA" id="ARBA00022574"/>
    </source>
</evidence>
<evidence type="ECO:0000259" key="5">
    <source>
        <dbReference type="Pfam" id="PF08366"/>
    </source>
</evidence>
<dbReference type="PANTHER" id="PTHR10241">
    <property type="entry name" value="LETHAL 2 GIANT LARVAE PROTEIN"/>
    <property type="match status" value="1"/>
</dbReference>
<keyword evidence="4" id="KW-0677">Repeat</keyword>
<keyword evidence="7" id="KW-1185">Reference proteome</keyword>
<dbReference type="InterPro" id="IPR013577">
    <property type="entry name" value="LLGL2"/>
</dbReference>
<dbReference type="SMART" id="SM00320">
    <property type="entry name" value="WD40"/>
    <property type="match status" value="5"/>
</dbReference>